<protein>
    <submittedName>
        <fullName evidence="3">Uncharacterized protein</fullName>
    </submittedName>
</protein>
<keyword evidence="2" id="KW-1133">Transmembrane helix</keyword>
<keyword evidence="2" id="KW-0812">Transmembrane</keyword>
<sequence>MVNDDDTRSEFDRILAASGGLETLIAELRQQTRETQAAIRATREREEVRFKQAMTALFQEQQRRTEMALRPKIARAWQALVVLAGVGVLVFGGFLLLLGRANDRLRVAEARADAAEVRAEVREASRHVEITSCGGRPCIRIDRNAPTWKRGSGEYILVDGKPGKETGKRR</sequence>
<dbReference type="EMBL" id="RFLY01000007">
    <property type="protein sequence ID" value="RMH93196.1"/>
    <property type="molecule type" value="Genomic_DNA"/>
</dbReference>
<gene>
    <name evidence="3" type="ORF">EBB59_06590</name>
</gene>
<keyword evidence="2" id="KW-0472">Membrane</keyword>
<feature type="coiled-coil region" evidence="1">
    <location>
        <begin position="98"/>
        <end position="127"/>
    </location>
</feature>
<name>A0A3M2HTY0_9GAMM</name>
<evidence type="ECO:0000256" key="1">
    <source>
        <dbReference type="SAM" id="Coils"/>
    </source>
</evidence>
<comment type="caution">
    <text evidence="3">The sequence shown here is derived from an EMBL/GenBank/DDBJ whole genome shotgun (WGS) entry which is preliminary data.</text>
</comment>
<accession>A0A3M2HTY0</accession>
<reference evidence="3 4" key="1">
    <citation type="submission" date="2018-10" db="EMBL/GenBank/DDBJ databases">
        <title>Proposal of Lysobacter pythonis sp. nov. isolated from royal pythons (Python regius).</title>
        <authorList>
            <person name="Hans-Juergen B."/>
            <person name="Huptas C."/>
            <person name="Sandra B."/>
            <person name="Igor L."/>
            <person name="Joachim S."/>
            <person name="Siegfried S."/>
            <person name="Mareike W."/>
            <person name="Peter K."/>
        </authorList>
    </citation>
    <scope>NUCLEOTIDE SEQUENCE [LARGE SCALE GENOMIC DNA]</scope>
    <source>
        <strain evidence="3 4">4284/11</strain>
    </source>
</reference>
<dbReference type="Proteomes" id="UP000275012">
    <property type="component" value="Unassembled WGS sequence"/>
</dbReference>
<organism evidence="3 4">
    <name type="scientific">Solilutibacter pythonis</name>
    <dbReference type="NCBI Taxonomy" id="2483112"/>
    <lineage>
        <taxon>Bacteria</taxon>
        <taxon>Pseudomonadati</taxon>
        <taxon>Pseudomonadota</taxon>
        <taxon>Gammaproteobacteria</taxon>
        <taxon>Lysobacterales</taxon>
        <taxon>Lysobacteraceae</taxon>
        <taxon>Solilutibacter</taxon>
    </lineage>
</organism>
<evidence type="ECO:0000256" key="2">
    <source>
        <dbReference type="SAM" id="Phobius"/>
    </source>
</evidence>
<evidence type="ECO:0000313" key="4">
    <source>
        <dbReference type="Proteomes" id="UP000275012"/>
    </source>
</evidence>
<dbReference type="OrthoDB" id="5959052at2"/>
<dbReference type="AlphaFoldDB" id="A0A3M2HTY0"/>
<keyword evidence="4" id="KW-1185">Reference proteome</keyword>
<feature type="transmembrane region" description="Helical" evidence="2">
    <location>
        <begin position="76"/>
        <end position="98"/>
    </location>
</feature>
<evidence type="ECO:0000313" key="3">
    <source>
        <dbReference type="EMBL" id="RMH93196.1"/>
    </source>
</evidence>
<keyword evidence="1" id="KW-0175">Coiled coil</keyword>
<proteinExistence type="predicted"/>